<dbReference type="InterPro" id="IPR001811">
    <property type="entry name" value="Chemokine_IL8-like_dom"/>
</dbReference>
<dbReference type="Proteomes" id="UP000286641">
    <property type="component" value="Unplaced"/>
</dbReference>
<evidence type="ECO:0000256" key="4">
    <source>
        <dbReference type="ARBA" id="ARBA00022514"/>
    </source>
</evidence>
<evidence type="ECO:0000256" key="1">
    <source>
        <dbReference type="ARBA" id="ARBA00004613"/>
    </source>
</evidence>
<keyword evidence="4 10" id="KW-0202">Cytokine</keyword>
<evidence type="ECO:0000256" key="10">
    <source>
        <dbReference type="RuleBase" id="RU361149"/>
    </source>
</evidence>
<dbReference type="InParanoid" id="A0A3Q7RQ76"/>
<dbReference type="GO" id="GO:0008009">
    <property type="term" value="F:chemokine activity"/>
    <property type="evidence" value="ECO:0007669"/>
    <property type="project" value="InterPro"/>
</dbReference>
<comment type="subunit">
    <text evidence="9 11">Homotetramer. Interacts with TNFAIP6 (via Link domain). Interacts with CCR1. Interacts with CXCR3. Interacts with THBD; this interaction enhances generation of activated protein C.</text>
</comment>
<dbReference type="PROSITE" id="PS00471">
    <property type="entry name" value="SMALL_CYTOKINES_CXC"/>
    <property type="match status" value="1"/>
</dbReference>
<feature type="domain" description="Chemokine interleukin-8-like" evidence="12">
    <location>
        <begin position="82"/>
        <end position="142"/>
    </location>
</feature>
<dbReference type="PRINTS" id="PR00436">
    <property type="entry name" value="INTERLEUKIN8"/>
</dbReference>
<dbReference type="InterPro" id="IPR001089">
    <property type="entry name" value="Chemokine_CXC"/>
</dbReference>
<dbReference type="Pfam" id="PF00048">
    <property type="entry name" value="IL8"/>
    <property type="match status" value="1"/>
</dbReference>
<evidence type="ECO:0000259" key="12">
    <source>
        <dbReference type="SMART" id="SM00199"/>
    </source>
</evidence>
<keyword evidence="6" id="KW-0597">Phosphoprotein</keyword>
<evidence type="ECO:0000313" key="13">
    <source>
        <dbReference type="Proteomes" id="UP000286641"/>
    </source>
</evidence>
<dbReference type="RefSeq" id="XP_025742771.1">
    <property type="nucleotide sequence ID" value="XM_025886986.1"/>
</dbReference>
<reference evidence="14" key="2">
    <citation type="submission" date="2025-08" db="UniProtKB">
        <authorList>
            <consortium name="RefSeq"/>
        </authorList>
    </citation>
    <scope>IDENTIFICATION</scope>
    <source>
        <tissue evidence="14">Blood</tissue>
    </source>
</reference>
<reference key="1">
    <citation type="submission" date="2019-01" db="UniProtKB">
        <authorList>
            <consortium name="RefSeq"/>
        </authorList>
    </citation>
    <scope>IDENTIFICATION</scope>
</reference>
<dbReference type="AlphaFoldDB" id="A0A3Q7RQ76"/>
<dbReference type="Gene3D" id="2.40.50.40">
    <property type="match status" value="1"/>
</dbReference>
<organism evidence="13 14">
    <name type="scientific">Callorhinus ursinus</name>
    <name type="common">Northern fur seal</name>
    <dbReference type="NCBI Taxonomy" id="34884"/>
    <lineage>
        <taxon>Eukaryota</taxon>
        <taxon>Metazoa</taxon>
        <taxon>Chordata</taxon>
        <taxon>Craniata</taxon>
        <taxon>Vertebrata</taxon>
        <taxon>Euteleostomi</taxon>
        <taxon>Mammalia</taxon>
        <taxon>Eutheria</taxon>
        <taxon>Laurasiatheria</taxon>
        <taxon>Carnivora</taxon>
        <taxon>Caniformia</taxon>
        <taxon>Pinnipedia</taxon>
        <taxon>Otariidae</taxon>
        <taxon>Callorhinus</taxon>
    </lineage>
</organism>
<dbReference type="PRINTS" id="PR00437">
    <property type="entry name" value="SMALLCYTKCXC"/>
</dbReference>
<name>A0A3Q7RQ76_CALUR</name>
<dbReference type="GO" id="GO:0006952">
    <property type="term" value="P:defense response"/>
    <property type="evidence" value="ECO:0007669"/>
    <property type="project" value="InterPro"/>
</dbReference>
<evidence type="ECO:0000256" key="3">
    <source>
        <dbReference type="ARBA" id="ARBA00022500"/>
    </source>
</evidence>
<evidence type="ECO:0000313" key="14">
    <source>
        <dbReference type="RefSeq" id="XP_025742771.1"/>
    </source>
</evidence>
<proteinExistence type="inferred from homology"/>
<evidence type="ECO:0000256" key="11">
    <source>
        <dbReference type="RuleBase" id="RU364007"/>
    </source>
</evidence>
<evidence type="ECO:0000256" key="7">
    <source>
        <dbReference type="ARBA" id="ARBA00022674"/>
    </source>
</evidence>
<keyword evidence="5 10" id="KW-0964">Secreted</keyword>
<dbReference type="PANTHER" id="PTHR12015">
    <property type="entry name" value="SMALL INDUCIBLE CYTOKINE A"/>
    <property type="match status" value="1"/>
</dbReference>
<dbReference type="CDD" id="cd00273">
    <property type="entry name" value="Chemokine_CXC"/>
    <property type="match status" value="1"/>
</dbReference>
<dbReference type="InterPro" id="IPR018048">
    <property type="entry name" value="Chemokine_CXC_CS"/>
</dbReference>
<protein>
    <recommendedName>
        <fullName evidence="10 11">Multifunctional fusion protein</fullName>
    </recommendedName>
    <domain>
        <recommendedName>
            <fullName evidence="11">Platelet factor 4</fullName>
            <shortName evidence="11">PF-4</shortName>
        </recommendedName>
        <alternativeName>
            <fullName evidence="11">C-X-C motif chemokine 4</fullName>
        </alternativeName>
    </domain>
    <domain>
        <recommendedName>
            <fullName evidence="10">C-X-C motif chemokine</fullName>
        </recommendedName>
    </domain>
</protein>
<dbReference type="GO" id="GO:0008201">
    <property type="term" value="F:heparin binding"/>
    <property type="evidence" value="ECO:0007669"/>
    <property type="project" value="UniProtKB-KW"/>
</dbReference>
<dbReference type="GO" id="GO:0005615">
    <property type="term" value="C:extracellular space"/>
    <property type="evidence" value="ECO:0007669"/>
    <property type="project" value="UniProtKB-UniRule"/>
</dbReference>
<evidence type="ECO:0000256" key="2">
    <source>
        <dbReference type="ARBA" id="ARBA00010665"/>
    </source>
</evidence>
<comment type="subcellular location">
    <subcellularLocation>
        <location evidence="1 10">Secreted</location>
    </subcellularLocation>
</comment>
<dbReference type="InterPro" id="IPR039809">
    <property type="entry name" value="Chemokine_b/g/d"/>
</dbReference>
<gene>
    <name evidence="14" type="primary">LOC112835514</name>
</gene>
<dbReference type="InterPro" id="IPR033899">
    <property type="entry name" value="CXC_Chemokine_domain"/>
</dbReference>
<evidence type="ECO:0000256" key="9">
    <source>
        <dbReference type="ARBA" id="ARBA00046854"/>
    </source>
</evidence>
<keyword evidence="7" id="KW-0358">Heparin-binding</keyword>
<dbReference type="InterPro" id="IPR036048">
    <property type="entry name" value="Interleukin_8-like_sf"/>
</dbReference>
<dbReference type="SMART" id="SM00199">
    <property type="entry name" value="SCY"/>
    <property type="match status" value="1"/>
</dbReference>
<keyword evidence="13" id="KW-1185">Reference proteome</keyword>
<evidence type="ECO:0000256" key="5">
    <source>
        <dbReference type="ARBA" id="ARBA00022525"/>
    </source>
</evidence>
<comment type="similarity">
    <text evidence="2 10">Belongs to the intercrine alpha (chemokine CxC) family.</text>
</comment>
<accession>A0A3Q7RQ76</accession>
<evidence type="ECO:0000256" key="6">
    <source>
        <dbReference type="ARBA" id="ARBA00022553"/>
    </source>
</evidence>
<dbReference type="PANTHER" id="PTHR12015:SF211">
    <property type="entry name" value="PLATELET FACTOR 4"/>
    <property type="match status" value="1"/>
</dbReference>
<sequence length="145" mass="15610">MVHIDLLTFPTWDSVACPPYLLHAPLLDALCPPESITAPAATERVPEPPAPGGAHSGCSWGCCSCQLGSPPRTVDLEGGDEDLRCVCMKTTSLVRSRHISSLEVIGVSDYCPTPQMIASLKDGRKICLDPNAPLYKKIIRKLLKS</sequence>
<dbReference type="SUPFAM" id="SSF54117">
    <property type="entry name" value="Interleukin 8-like chemokines"/>
    <property type="match status" value="1"/>
</dbReference>
<keyword evidence="8 11" id="KW-1015">Disulfide bond</keyword>
<dbReference type="GO" id="GO:0006955">
    <property type="term" value="P:immune response"/>
    <property type="evidence" value="ECO:0007669"/>
    <property type="project" value="InterPro"/>
</dbReference>
<evidence type="ECO:0000256" key="8">
    <source>
        <dbReference type="ARBA" id="ARBA00023157"/>
    </source>
</evidence>
<dbReference type="FunFam" id="2.40.50.40:FF:000004">
    <property type="entry name" value="C-X-C motif chemokine"/>
    <property type="match status" value="1"/>
</dbReference>
<dbReference type="GO" id="GO:0042119">
    <property type="term" value="P:neutrophil activation"/>
    <property type="evidence" value="ECO:0007669"/>
    <property type="project" value="UniProtKB-ARBA"/>
</dbReference>
<dbReference type="GO" id="GO:0030593">
    <property type="term" value="P:neutrophil chemotaxis"/>
    <property type="evidence" value="ECO:0007669"/>
    <property type="project" value="UniProtKB-ARBA"/>
</dbReference>
<keyword evidence="3 10" id="KW-0145">Chemotaxis</keyword>